<comment type="caution">
    <text evidence="7">The sequence shown here is derived from an EMBL/GenBank/DDBJ whole genome shotgun (WGS) entry which is preliminary data.</text>
</comment>
<accession>A0AA88D6B2</accession>
<evidence type="ECO:0000256" key="5">
    <source>
        <dbReference type="ARBA" id="ARBA00024045"/>
    </source>
</evidence>
<dbReference type="SUPFAM" id="SSF55008">
    <property type="entry name" value="HMA, heavy metal-associated domain"/>
    <property type="match status" value="1"/>
</dbReference>
<dbReference type="Pfam" id="PF00403">
    <property type="entry name" value="HMA"/>
    <property type="match status" value="1"/>
</dbReference>
<organism evidence="7 8">
    <name type="scientific">Ficus carica</name>
    <name type="common">Common fig</name>
    <dbReference type="NCBI Taxonomy" id="3494"/>
    <lineage>
        <taxon>Eukaryota</taxon>
        <taxon>Viridiplantae</taxon>
        <taxon>Streptophyta</taxon>
        <taxon>Embryophyta</taxon>
        <taxon>Tracheophyta</taxon>
        <taxon>Spermatophyta</taxon>
        <taxon>Magnoliopsida</taxon>
        <taxon>eudicotyledons</taxon>
        <taxon>Gunneridae</taxon>
        <taxon>Pentapetalae</taxon>
        <taxon>rosids</taxon>
        <taxon>fabids</taxon>
        <taxon>Rosales</taxon>
        <taxon>Moraceae</taxon>
        <taxon>Ficeae</taxon>
        <taxon>Ficus</taxon>
    </lineage>
</organism>
<proteinExistence type="inferred from homology"/>
<dbReference type="InterPro" id="IPR036163">
    <property type="entry name" value="HMA_dom_sf"/>
</dbReference>
<dbReference type="Gene3D" id="3.30.70.100">
    <property type="match status" value="1"/>
</dbReference>
<dbReference type="PANTHER" id="PTHR45811:SF49">
    <property type="entry name" value="OS04G0667600 PROTEIN"/>
    <property type="match status" value="1"/>
</dbReference>
<keyword evidence="2" id="KW-0479">Metal-binding</keyword>
<dbReference type="PANTHER" id="PTHR45811">
    <property type="entry name" value="COPPER TRANSPORT PROTEIN FAMILY-RELATED"/>
    <property type="match status" value="1"/>
</dbReference>
<dbReference type="GO" id="GO:0046872">
    <property type="term" value="F:metal ion binding"/>
    <property type="evidence" value="ECO:0007669"/>
    <property type="project" value="UniProtKB-KW"/>
</dbReference>
<feature type="domain" description="HMA" evidence="6">
    <location>
        <begin position="3"/>
        <end position="70"/>
    </location>
</feature>
<dbReference type="InterPro" id="IPR006121">
    <property type="entry name" value="HMA_dom"/>
</dbReference>
<reference evidence="7" key="1">
    <citation type="submission" date="2023-07" db="EMBL/GenBank/DDBJ databases">
        <title>draft genome sequence of fig (Ficus carica).</title>
        <authorList>
            <person name="Takahashi T."/>
            <person name="Nishimura K."/>
        </authorList>
    </citation>
    <scope>NUCLEOTIDE SEQUENCE</scope>
</reference>
<protein>
    <recommendedName>
        <fullName evidence="6">HMA domain-containing protein</fullName>
    </recommendedName>
</protein>
<evidence type="ECO:0000256" key="3">
    <source>
        <dbReference type="ARBA" id="ARBA00023288"/>
    </source>
</evidence>
<dbReference type="InterPro" id="IPR051863">
    <property type="entry name" value="HIPP"/>
</dbReference>
<name>A0AA88D6B2_FICCA</name>
<evidence type="ECO:0000313" key="7">
    <source>
        <dbReference type="EMBL" id="GMN44531.1"/>
    </source>
</evidence>
<evidence type="ECO:0000256" key="1">
    <source>
        <dbReference type="ARBA" id="ARBA00022481"/>
    </source>
</evidence>
<gene>
    <name evidence="7" type="ORF">TIFTF001_013740</name>
</gene>
<dbReference type="EMBL" id="BTGU01000018">
    <property type="protein sequence ID" value="GMN44531.1"/>
    <property type="molecule type" value="Genomic_DNA"/>
</dbReference>
<keyword evidence="8" id="KW-1185">Reference proteome</keyword>
<dbReference type="AlphaFoldDB" id="A0AA88D6B2"/>
<evidence type="ECO:0000256" key="2">
    <source>
        <dbReference type="ARBA" id="ARBA00022723"/>
    </source>
</evidence>
<dbReference type="Proteomes" id="UP001187192">
    <property type="component" value="Unassembled WGS sequence"/>
</dbReference>
<dbReference type="PROSITE" id="PS50846">
    <property type="entry name" value="HMA_2"/>
    <property type="match status" value="1"/>
</dbReference>
<keyword evidence="3" id="KW-0449">Lipoprotein</keyword>
<evidence type="ECO:0000256" key="4">
    <source>
        <dbReference type="ARBA" id="ARBA00023289"/>
    </source>
</evidence>
<comment type="similarity">
    <text evidence="5">Belongs to the HIPP family.</text>
</comment>
<evidence type="ECO:0000313" key="8">
    <source>
        <dbReference type="Proteomes" id="UP001187192"/>
    </source>
</evidence>
<dbReference type="Gramene" id="FCD_00004394-RA">
    <property type="protein sequence ID" value="FCD_00004394-RA:cds"/>
    <property type="gene ID" value="FCD_00004394"/>
</dbReference>
<keyword evidence="1" id="KW-0488">Methylation</keyword>
<sequence>MTMTEVVLKLEYHDEKTRKKAMKIVSRHAGIDSVSLDMNDRKLTVTGDIDPVTLVSKLGKICDTYILSMGAPKAAENKKEENHEKKKPTEGPILIMEEHLPNFIHSCNGVVHNNYMYPLVNQHYDCAVFEEETSYGCVIC</sequence>
<evidence type="ECO:0000259" key="6">
    <source>
        <dbReference type="PROSITE" id="PS50846"/>
    </source>
</evidence>
<keyword evidence="4" id="KW-0636">Prenylation</keyword>